<dbReference type="EMBL" id="QREG01000003">
    <property type="protein sequence ID" value="REE01725.1"/>
    <property type="molecule type" value="Genomic_DNA"/>
</dbReference>
<proteinExistence type="predicted"/>
<evidence type="ECO:0000313" key="1">
    <source>
        <dbReference type="EMBL" id="REE01725.1"/>
    </source>
</evidence>
<name>A0A3D9L8B9_MARFU</name>
<comment type="caution">
    <text evidence="1">The sequence shown here is derived from an EMBL/GenBank/DDBJ whole genome shotgun (WGS) entry which is preliminary data.</text>
</comment>
<dbReference type="RefSeq" id="WP_115867002.1">
    <property type="nucleotide sequence ID" value="NZ_QREG01000003.1"/>
</dbReference>
<accession>A0A3D9L8B9</accession>
<sequence>MSDSMTLSELFGLLQDALNDAQSSVDASVTNHPVLTESSFRFSMSLSSDTGELNGAIGETEGDLPVEMNVCFRRR</sequence>
<protein>
    <submittedName>
        <fullName evidence="1">Uncharacterized protein</fullName>
    </submittedName>
</protein>
<reference evidence="1 2" key="1">
    <citation type="submission" date="2018-07" db="EMBL/GenBank/DDBJ databases">
        <title>Genomic Encyclopedia of Type Strains, Phase IV (KMG-IV): sequencing the most valuable type-strain genomes for metagenomic binning, comparative biology and taxonomic classification.</title>
        <authorList>
            <person name="Goeker M."/>
        </authorList>
    </citation>
    <scope>NUCLEOTIDE SEQUENCE [LARGE SCALE GENOMIC DNA]</scope>
    <source>
        <strain evidence="1 2">DSM 4134</strain>
    </source>
</reference>
<evidence type="ECO:0000313" key="2">
    <source>
        <dbReference type="Proteomes" id="UP000256779"/>
    </source>
</evidence>
<keyword evidence="2" id="KW-1185">Reference proteome</keyword>
<gene>
    <name evidence="1" type="ORF">C7460_103242</name>
</gene>
<dbReference type="AlphaFoldDB" id="A0A3D9L8B9"/>
<organism evidence="1 2">
    <name type="scientific">Marinoscillum furvescens DSM 4134</name>
    <dbReference type="NCBI Taxonomy" id="1122208"/>
    <lineage>
        <taxon>Bacteria</taxon>
        <taxon>Pseudomonadati</taxon>
        <taxon>Bacteroidota</taxon>
        <taxon>Cytophagia</taxon>
        <taxon>Cytophagales</taxon>
        <taxon>Reichenbachiellaceae</taxon>
        <taxon>Marinoscillum</taxon>
    </lineage>
</organism>
<dbReference type="Proteomes" id="UP000256779">
    <property type="component" value="Unassembled WGS sequence"/>
</dbReference>